<dbReference type="PROSITE" id="PS50948">
    <property type="entry name" value="PAN"/>
    <property type="match status" value="4"/>
</dbReference>
<feature type="domain" description="Apple" evidence="2">
    <location>
        <begin position="1243"/>
        <end position="1330"/>
    </location>
</feature>
<dbReference type="GO" id="GO:0009653">
    <property type="term" value="P:anatomical structure morphogenesis"/>
    <property type="evidence" value="ECO:0007669"/>
    <property type="project" value="TreeGrafter"/>
</dbReference>
<feature type="region of interest" description="Disordered" evidence="1">
    <location>
        <begin position="943"/>
        <end position="966"/>
    </location>
</feature>
<feature type="domain" description="Apple" evidence="2">
    <location>
        <begin position="778"/>
        <end position="863"/>
    </location>
</feature>
<evidence type="ECO:0000259" key="2">
    <source>
        <dbReference type="PROSITE" id="PS50948"/>
    </source>
</evidence>
<name>A0AAN7PGM4_9COLE</name>
<dbReference type="PANTHER" id="PTHR47327">
    <property type="entry name" value="FI18240P1-RELATED"/>
    <property type="match status" value="1"/>
</dbReference>
<evidence type="ECO:0000313" key="3">
    <source>
        <dbReference type="EMBL" id="KAK4885792.1"/>
    </source>
</evidence>
<evidence type="ECO:0000313" key="4">
    <source>
        <dbReference type="Proteomes" id="UP001353858"/>
    </source>
</evidence>
<accession>A0AAN7PGM4</accession>
<proteinExistence type="predicted"/>
<feature type="region of interest" description="Disordered" evidence="1">
    <location>
        <begin position="720"/>
        <end position="749"/>
    </location>
</feature>
<feature type="region of interest" description="Disordered" evidence="1">
    <location>
        <begin position="1590"/>
        <end position="1617"/>
    </location>
</feature>
<dbReference type="InterPro" id="IPR003609">
    <property type="entry name" value="Pan_app"/>
</dbReference>
<dbReference type="CDD" id="cd01099">
    <property type="entry name" value="PAN_AP_HGF"/>
    <property type="match status" value="3"/>
</dbReference>
<dbReference type="SMART" id="SM00473">
    <property type="entry name" value="PAN_AP"/>
    <property type="match status" value="5"/>
</dbReference>
<reference evidence="4" key="1">
    <citation type="submission" date="2023-01" db="EMBL/GenBank/DDBJ databases">
        <title>Key to firefly adult light organ development and bioluminescence: homeobox transcription factors regulate luciferase expression and transportation to peroxisome.</title>
        <authorList>
            <person name="Fu X."/>
        </authorList>
    </citation>
    <scope>NUCLEOTIDE SEQUENCE [LARGE SCALE GENOMIC DNA]</scope>
</reference>
<gene>
    <name evidence="3" type="ORF">RN001_002063</name>
</gene>
<dbReference type="Pfam" id="PF00024">
    <property type="entry name" value="PAN_1"/>
    <property type="match status" value="2"/>
</dbReference>
<dbReference type="SUPFAM" id="SSF57414">
    <property type="entry name" value="Hairpin loop containing domain-like"/>
    <property type="match status" value="3"/>
</dbReference>
<comment type="caution">
    <text evidence="3">The sequence shown here is derived from an EMBL/GenBank/DDBJ whole genome shotgun (WGS) entry which is preliminary data.</text>
</comment>
<evidence type="ECO:0000256" key="1">
    <source>
        <dbReference type="SAM" id="MobiDB-lite"/>
    </source>
</evidence>
<dbReference type="InterPro" id="IPR052774">
    <property type="entry name" value="Celegans_DevNeuronal_Protein"/>
</dbReference>
<feature type="region of interest" description="Disordered" evidence="1">
    <location>
        <begin position="313"/>
        <end position="393"/>
    </location>
</feature>
<feature type="compositionally biased region" description="Low complexity" evidence="1">
    <location>
        <begin position="722"/>
        <end position="734"/>
    </location>
</feature>
<sequence length="1773" mass="208055">MFNYVIVYKTNTMAKILIALFVIFGLTNSLTIDNQVNIVRNDCYERLALGQKLKPQDVDKKLEVTTVQECQLACTEEDEKCRSFSFGIGVKGNATCELTRIVIKETPELKPIGTLSDIEYDLYIKKLGCKLVIPQSPTQNTPEVLNAQHTERPNENINRPQSNYTNDYSSKPYRVQSSYLSVAPNSDLQSTRYGTGKPYKIDEFAYNRSPFRPPYFNRPYDYKHFSEKFASDYSAHSKDRFDFDPRLHRLDNFNSYRPHRIDEIQKPVLLDKFDDYSNKPYQPDFIPERPGRPVATDFSYFWKPHRPVKIPDSPLHSGNYDLIPKPHHPVEEPEPPGNYGSKPYRPDRIPIRPELPHNYNSIPHRPNLIPDQPNTGYTNNDDRPPRLPNKPNEYLISYIPERPIEVPDNYGFRPYDSKRPIYSSNKPNNYDLLEYPERPNKVPNRPDYYNSQPYRPGSSNHFLSSFDNYQSVLLGSERPTKIPERPNEYAINSNQAERPIKIPERPDNYGSELYDLERPIKILNRPHNYAYRPISKGPDYNLVSYGPERPIKVPNRPNNHDLNLHDSHFPVNNYHVYESDKPVESHSESEWSNRPHQPNHVMNEYESRPHRPAFIPFKPVKGDYEDDFKPHRPDNMYTPYNRPYSEINAIEYDEKPSRSNKISNKLYSSNYEFYKQRDQFDYFDSYEYNHRNKFWNSYDDRYSRPFRPIISYRYKESKEESSTITSNNSTGNLSIEEKPMSTSNNNSKGDNYQPVITQTIGPFGDIITSILTEIKEACFRRVLAGKRILRAFVRKAVPCERVEECQRECSDERRFVCEGFNYRLDPTGRGQGDCELIDLPLSRLDIRRDVIGDADYDYYERDRNSEVPNCKGTRYYGSYGDSKHDYYDSNRRNDYYDYYDSYNYRHSQSRPDGYDDYDYYGNRRGGKNYKDYGDYGYYYKPELPSQDDKSHYPPPSNDDFKSYEPYLPPQHRKHGRPFLESDQYWHKYFEERVRDKNYWGFKNQKYDWGSYGGSYGNFGAPDSYFSYNYQNYPKYNTSIKKYFFDPYESKDWNRYGGTYGYEGNKYSYNNKDSYDYWGFNKYNDNNDLLPPYQIKPEYTGGYLPPYQPGYDYMGIKHGYRNGHQHYHGYDEYQNYSKDQCSLRMAAGFRLHKGIIKKITSVPNIYECELLCYKERDFLCASYAFRYTIINNVHKENCYLTDRNYKELDYYTDLEPDRDYDIYTINNKDTCLKPPKPLEERSECFWRVRSGQRLDHRIAKDSLTVKSIVECQLECLRSNIFICRAFSYRYGAPIIGGAIDNCQLTDWPYYDLNPHIHFIPEPGYEIYERGSYGYGCEPNHIEIGHKPSSIPENKMDLTCYLKYETSARLLPQATKKSTAVANEIECKAECTRAREKGTFQCMSFSFRMQSVKGTSNCDLSDILQRDLLSNVDYVVDPDAWLFAWDLHNPRCVSVIVVGNTIFGGESIVDEHGGHHKEDAIIPWQGVSRPADTWKVYSVNGLPCKRGSFCQENKVAGFWYCELENKEEFSWDYCCNPEHQCGYSEGFPYQWCYVGPRKTQWRKCNDHYYPYQSSITDRYDYHHSHSYLPGPPSNHVPDYHATSKPNFRPNRPPPDDHFLDPPKPGGFGQSRHWPISYLHKELPQNNSLPDMDSKFDSPKAPKSRNIDTNYQAIGNLIKTIKSNELKLSTNGTNKSNSSLYVKIPLPSNSTDAQETNINPIEVIDITTPRQNYTQSTWQNLGRSSRAYTRSYITKTNRTTVDEEFKKGVPKPLALS</sequence>
<organism evidence="3 4">
    <name type="scientific">Aquatica leii</name>
    <dbReference type="NCBI Taxonomy" id="1421715"/>
    <lineage>
        <taxon>Eukaryota</taxon>
        <taxon>Metazoa</taxon>
        <taxon>Ecdysozoa</taxon>
        <taxon>Arthropoda</taxon>
        <taxon>Hexapoda</taxon>
        <taxon>Insecta</taxon>
        <taxon>Pterygota</taxon>
        <taxon>Neoptera</taxon>
        <taxon>Endopterygota</taxon>
        <taxon>Coleoptera</taxon>
        <taxon>Polyphaga</taxon>
        <taxon>Elateriformia</taxon>
        <taxon>Elateroidea</taxon>
        <taxon>Lampyridae</taxon>
        <taxon>Luciolinae</taxon>
        <taxon>Aquatica</taxon>
    </lineage>
</organism>
<dbReference type="Gene3D" id="3.50.4.10">
    <property type="entry name" value="Hepatocyte Growth Factor"/>
    <property type="match status" value="4"/>
</dbReference>
<feature type="compositionally biased region" description="Basic and acidic residues" evidence="1">
    <location>
        <begin position="344"/>
        <end position="355"/>
    </location>
</feature>
<feature type="domain" description="Apple" evidence="2">
    <location>
        <begin position="1140"/>
        <end position="1226"/>
    </location>
</feature>
<dbReference type="EMBL" id="JARPUR010000001">
    <property type="protein sequence ID" value="KAK4885792.1"/>
    <property type="molecule type" value="Genomic_DNA"/>
</dbReference>
<dbReference type="Proteomes" id="UP001353858">
    <property type="component" value="Unassembled WGS sequence"/>
</dbReference>
<feature type="domain" description="Apple" evidence="2">
    <location>
        <begin position="43"/>
        <end position="129"/>
    </location>
</feature>
<dbReference type="PANTHER" id="PTHR47327:SF13">
    <property type="entry name" value="APPLE DOMAIN-CONTAINING PROTEIN"/>
    <property type="match status" value="1"/>
</dbReference>
<feature type="region of interest" description="Disordered" evidence="1">
    <location>
        <begin position="1642"/>
        <end position="1663"/>
    </location>
</feature>
<keyword evidence="4" id="KW-1185">Reference proteome</keyword>
<protein>
    <recommendedName>
        <fullName evidence="2">Apple domain-containing protein</fullName>
    </recommendedName>
</protein>
<feature type="compositionally biased region" description="Polar residues" evidence="1">
    <location>
        <begin position="740"/>
        <end position="749"/>
    </location>
</feature>
<feature type="region of interest" description="Disordered" evidence="1">
    <location>
        <begin position="417"/>
        <end position="444"/>
    </location>
</feature>